<reference evidence="1" key="1">
    <citation type="submission" date="2013-07" db="EMBL/GenBank/DDBJ databases">
        <title>The genome of Eucalyptus grandis.</title>
        <authorList>
            <person name="Schmutz J."/>
            <person name="Hayes R."/>
            <person name="Myburg A."/>
            <person name="Tuskan G."/>
            <person name="Grattapaglia D."/>
            <person name="Rokhsar D.S."/>
        </authorList>
    </citation>
    <scope>NUCLEOTIDE SEQUENCE</scope>
    <source>
        <tissue evidence="1">Leaf extractions</tissue>
    </source>
</reference>
<proteinExistence type="predicted"/>
<dbReference type="InParanoid" id="A0A059CZ66"/>
<name>A0A059CZ66_EUCGR</name>
<accession>A0A059CZ66</accession>
<dbReference type="AlphaFoldDB" id="A0A059CZ66"/>
<dbReference type="EMBL" id="KK198754">
    <property type="protein sequence ID" value="KCW83426.1"/>
    <property type="molecule type" value="Genomic_DNA"/>
</dbReference>
<evidence type="ECO:0000313" key="1">
    <source>
        <dbReference type="EMBL" id="KCW83426.1"/>
    </source>
</evidence>
<protein>
    <submittedName>
        <fullName evidence="1">Uncharacterized protein</fullName>
    </submittedName>
</protein>
<sequence>MNARLLMAWDNEHNFSWLDKLPGLDYMCISPSSHLIFFISTEVYSKTKIHIAMEEDNLSSTDGKRIIFSLVIIAYFFSGCKNPADPIASSWI</sequence>
<gene>
    <name evidence="1" type="ORF">EUGRSUZ_B00350</name>
</gene>
<dbReference type="Gramene" id="KCW83426">
    <property type="protein sequence ID" value="KCW83426"/>
    <property type="gene ID" value="EUGRSUZ_B00350"/>
</dbReference>
<organism evidence="1">
    <name type="scientific">Eucalyptus grandis</name>
    <name type="common">Flooded gum</name>
    <dbReference type="NCBI Taxonomy" id="71139"/>
    <lineage>
        <taxon>Eukaryota</taxon>
        <taxon>Viridiplantae</taxon>
        <taxon>Streptophyta</taxon>
        <taxon>Embryophyta</taxon>
        <taxon>Tracheophyta</taxon>
        <taxon>Spermatophyta</taxon>
        <taxon>Magnoliopsida</taxon>
        <taxon>eudicotyledons</taxon>
        <taxon>Gunneridae</taxon>
        <taxon>Pentapetalae</taxon>
        <taxon>rosids</taxon>
        <taxon>malvids</taxon>
        <taxon>Myrtales</taxon>
        <taxon>Myrtaceae</taxon>
        <taxon>Myrtoideae</taxon>
        <taxon>Eucalypteae</taxon>
        <taxon>Eucalyptus</taxon>
    </lineage>
</organism>